<feature type="transmembrane region" description="Helical" evidence="1">
    <location>
        <begin position="134"/>
        <end position="154"/>
    </location>
</feature>
<evidence type="ECO:0000256" key="1">
    <source>
        <dbReference type="SAM" id="Phobius"/>
    </source>
</evidence>
<name>A0A9W9J7S4_9EURO</name>
<sequence length="161" mass="17268">MVAHSTLFALLSLALFVSLAAGAAIPFSHLQPEDEKASTPVEAASWPALRSTESGDNETLAKRAPFYFPETVPDAEEIASRLTSMREAGFVADSQTQKSMGVPDPGMDTHARILPIQDTMSELSAYAEPCSPKLLPPMAFLIFAACATCVTTVVRKINCKH</sequence>
<evidence type="ECO:0008006" key="5">
    <source>
        <dbReference type="Google" id="ProtNLM"/>
    </source>
</evidence>
<dbReference type="GeneID" id="83184985"/>
<dbReference type="Proteomes" id="UP001150904">
    <property type="component" value="Unassembled WGS sequence"/>
</dbReference>
<dbReference type="RefSeq" id="XP_058304583.1">
    <property type="nucleotide sequence ID" value="XM_058457684.1"/>
</dbReference>
<reference evidence="3" key="1">
    <citation type="submission" date="2022-12" db="EMBL/GenBank/DDBJ databases">
        <authorList>
            <person name="Petersen C."/>
        </authorList>
    </citation>
    <scope>NUCLEOTIDE SEQUENCE</scope>
    <source>
        <strain evidence="3">IBT 15544</strain>
    </source>
</reference>
<comment type="caution">
    <text evidence="3">The sequence shown here is derived from an EMBL/GenBank/DDBJ whole genome shotgun (WGS) entry which is preliminary data.</text>
</comment>
<protein>
    <recommendedName>
        <fullName evidence="5">Transmembrane protein</fullName>
    </recommendedName>
</protein>
<evidence type="ECO:0000313" key="3">
    <source>
        <dbReference type="EMBL" id="KAJ5191643.1"/>
    </source>
</evidence>
<dbReference type="EMBL" id="JAPQKR010000016">
    <property type="protein sequence ID" value="KAJ5191643.1"/>
    <property type="molecule type" value="Genomic_DNA"/>
</dbReference>
<organism evidence="3 4">
    <name type="scientific">Penicillium cinerascens</name>
    <dbReference type="NCBI Taxonomy" id="70096"/>
    <lineage>
        <taxon>Eukaryota</taxon>
        <taxon>Fungi</taxon>
        <taxon>Dikarya</taxon>
        <taxon>Ascomycota</taxon>
        <taxon>Pezizomycotina</taxon>
        <taxon>Eurotiomycetes</taxon>
        <taxon>Eurotiomycetidae</taxon>
        <taxon>Eurotiales</taxon>
        <taxon>Aspergillaceae</taxon>
        <taxon>Penicillium</taxon>
    </lineage>
</organism>
<accession>A0A9W9J7S4</accession>
<dbReference type="AlphaFoldDB" id="A0A9W9J7S4"/>
<proteinExistence type="predicted"/>
<dbReference type="OrthoDB" id="4364385at2759"/>
<keyword evidence="1" id="KW-1133">Transmembrane helix</keyword>
<keyword evidence="1" id="KW-0812">Transmembrane</keyword>
<keyword evidence="1" id="KW-0472">Membrane</keyword>
<reference evidence="3" key="2">
    <citation type="journal article" date="2023" name="IMA Fungus">
        <title>Comparative genomic study of the Penicillium genus elucidates a diverse pangenome and 15 lateral gene transfer events.</title>
        <authorList>
            <person name="Petersen C."/>
            <person name="Sorensen T."/>
            <person name="Nielsen M.R."/>
            <person name="Sondergaard T.E."/>
            <person name="Sorensen J.L."/>
            <person name="Fitzpatrick D.A."/>
            <person name="Frisvad J.C."/>
            <person name="Nielsen K.L."/>
        </authorList>
    </citation>
    <scope>NUCLEOTIDE SEQUENCE</scope>
    <source>
        <strain evidence="3">IBT 15544</strain>
    </source>
</reference>
<feature type="signal peptide" evidence="2">
    <location>
        <begin position="1"/>
        <end position="22"/>
    </location>
</feature>
<evidence type="ECO:0000256" key="2">
    <source>
        <dbReference type="SAM" id="SignalP"/>
    </source>
</evidence>
<keyword evidence="2" id="KW-0732">Signal</keyword>
<gene>
    <name evidence="3" type="ORF">N7498_010628</name>
</gene>
<evidence type="ECO:0000313" key="4">
    <source>
        <dbReference type="Proteomes" id="UP001150904"/>
    </source>
</evidence>
<keyword evidence="4" id="KW-1185">Reference proteome</keyword>
<feature type="chain" id="PRO_5040981474" description="Transmembrane protein" evidence="2">
    <location>
        <begin position="23"/>
        <end position="161"/>
    </location>
</feature>